<keyword evidence="2" id="KW-1185">Reference proteome</keyword>
<accession>A0A5M3Z9L1</accession>
<dbReference type="Proteomes" id="UP000452235">
    <property type="component" value="Unassembled WGS sequence"/>
</dbReference>
<organism evidence="1 2">
    <name type="scientific">Aspergillus terreus</name>
    <dbReference type="NCBI Taxonomy" id="33178"/>
    <lineage>
        <taxon>Eukaryota</taxon>
        <taxon>Fungi</taxon>
        <taxon>Dikarya</taxon>
        <taxon>Ascomycota</taxon>
        <taxon>Pezizomycotina</taxon>
        <taxon>Eurotiomycetes</taxon>
        <taxon>Eurotiomycetidae</taxon>
        <taxon>Eurotiales</taxon>
        <taxon>Aspergillaceae</taxon>
        <taxon>Aspergillus</taxon>
        <taxon>Aspergillus subgen. Circumdati</taxon>
    </lineage>
</organism>
<dbReference type="AlphaFoldDB" id="A0A5M3Z9L1"/>
<name>A0A5M3Z9L1_ASPTE</name>
<evidence type="ECO:0000313" key="1">
    <source>
        <dbReference type="EMBL" id="GFF19526.1"/>
    </source>
</evidence>
<proteinExistence type="predicted"/>
<sequence length="304" mass="33585">MSRLTGLDFRDTLTDAINEHNAEYAAVYSLSIRWASDDARTVAAATQFQNILEMLRVPDATELTLDHSDRPPGLRVQEKLRELLASAKRTTGRALVIVHYAGQGVLTRNSPSVDLCDRLNIRRFEAFDADTFLVSLALPGHYDLRDTANVDVLFVFDCKYFFGLPRPPLPNPGTHVVEVLAAVEEEYSPADPSLTEYLRKEIAGRQEKGAQYVEVADLVQTLWGRSSMKMTTNHSVKLGASSICLPLAGLKEPVHSPSIAPSVRALLTVQIADNVTREQLDQLVSFIRDAGPDIRLTLQGICPC</sequence>
<comment type="caution">
    <text evidence="1">The sequence shown here is derived from an EMBL/GenBank/DDBJ whole genome shotgun (WGS) entry which is preliminary data.</text>
</comment>
<evidence type="ECO:0000313" key="2">
    <source>
        <dbReference type="Proteomes" id="UP000452235"/>
    </source>
</evidence>
<protein>
    <submittedName>
        <fullName evidence="1">Uncharacterized protein</fullName>
    </submittedName>
</protein>
<dbReference type="EMBL" id="BLJY01000010">
    <property type="protein sequence ID" value="GFF19526.1"/>
    <property type="molecule type" value="Genomic_DNA"/>
</dbReference>
<dbReference type="OrthoDB" id="4760831at2759"/>
<gene>
    <name evidence="1" type="ORF">ATEIFO6365_0010029900</name>
</gene>
<reference evidence="1 2" key="1">
    <citation type="submission" date="2020-01" db="EMBL/GenBank/DDBJ databases">
        <title>Aspergillus terreus IFO 6365 whole genome shotgun sequence.</title>
        <authorList>
            <person name="Kanamasa S."/>
            <person name="Takahashi H."/>
        </authorList>
    </citation>
    <scope>NUCLEOTIDE SEQUENCE [LARGE SCALE GENOMIC DNA]</scope>
    <source>
        <strain evidence="1 2">IFO 6365</strain>
    </source>
</reference>